<keyword evidence="3" id="KW-1185">Reference proteome</keyword>
<feature type="compositionally biased region" description="Polar residues" evidence="1">
    <location>
        <begin position="28"/>
        <end position="42"/>
    </location>
</feature>
<accession>A0AAD4Z6T3</accession>
<comment type="caution">
    <text evidence="2">The sequence shown here is derived from an EMBL/GenBank/DDBJ whole genome shotgun (WGS) entry which is preliminary data.</text>
</comment>
<evidence type="ECO:0000256" key="1">
    <source>
        <dbReference type="SAM" id="MobiDB-lite"/>
    </source>
</evidence>
<feature type="region of interest" description="Disordered" evidence="1">
    <location>
        <begin position="153"/>
        <end position="177"/>
    </location>
</feature>
<dbReference type="AlphaFoldDB" id="A0AAD4Z6T3"/>
<feature type="region of interest" description="Disordered" evidence="1">
    <location>
        <begin position="1"/>
        <end position="47"/>
    </location>
</feature>
<evidence type="ECO:0000313" key="3">
    <source>
        <dbReference type="Proteomes" id="UP001054821"/>
    </source>
</evidence>
<organism evidence="2 3">
    <name type="scientific">Prunus dulcis</name>
    <name type="common">Almond</name>
    <name type="synonym">Amygdalus dulcis</name>
    <dbReference type="NCBI Taxonomy" id="3755"/>
    <lineage>
        <taxon>Eukaryota</taxon>
        <taxon>Viridiplantae</taxon>
        <taxon>Streptophyta</taxon>
        <taxon>Embryophyta</taxon>
        <taxon>Tracheophyta</taxon>
        <taxon>Spermatophyta</taxon>
        <taxon>Magnoliopsida</taxon>
        <taxon>eudicotyledons</taxon>
        <taxon>Gunneridae</taxon>
        <taxon>Pentapetalae</taxon>
        <taxon>rosids</taxon>
        <taxon>fabids</taxon>
        <taxon>Rosales</taxon>
        <taxon>Rosaceae</taxon>
        <taxon>Amygdaloideae</taxon>
        <taxon>Amygdaleae</taxon>
        <taxon>Prunus</taxon>
    </lineage>
</organism>
<sequence length="259" mass="29021">MMNEHVHNIDDNNDDEEVEVEPDHSASLPRSNQQNSASLSNRNCKRNADTGIQKEMAKAFGEMISESVDQLKTITNSLMKGSKPRPDIAAELAKMHLSINDQIKALRLILEKASDERTFLTLGVGIETGKLEHRIRFKNVIKKARRWALYGQRSDTTTPKHHHPTLPPHHKNGRCQNTKCSDSADLVTTEEADDGSISYNKCTPNAREKISVVPLNNNGIHNKNALPYMPSSNDILKSILSSFTWKSPRTPTEAYTTPK</sequence>
<dbReference type="EMBL" id="JAJFAZ020000004">
    <property type="protein sequence ID" value="KAI5334614.1"/>
    <property type="molecule type" value="Genomic_DNA"/>
</dbReference>
<dbReference type="Proteomes" id="UP001054821">
    <property type="component" value="Chromosome 4"/>
</dbReference>
<evidence type="ECO:0000313" key="2">
    <source>
        <dbReference type="EMBL" id="KAI5334614.1"/>
    </source>
</evidence>
<gene>
    <name evidence="2" type="ORF">L3X38_024747</name>
</gene>
<reference evidence="2 3" key="1">
    <citation type="journal article" date="2022" name="G3 (Bethesda)">
        <title>Whole-genome sequence and methylome profiling of the almond [Prunus dulcis (Mill.) D.A. Webb] cultivar 'Nonpareil'.</title>
        <authorList>
            <person name="D'Amico-Willman K.M."/>
            <person name="Ouma W.Z."/>
            <person name="Meulia T."/>
            <person name="Sideli G.M."/>
            <person name="Gradziel T.M."/>
            <person name="Fresnedo-Ramirez J."/>
        </authorList>
    </citation>
    <scope>NUCLEOTIDE SEQUENCE [LARGE SCALE GENOMIC DNA]</scope>
    <source>
        <strain evidence="2">Clone GOH B32 T37-40</strain>
    </source>
</reference>
<feature type="compositionally biased region" description="Basic residues" evidence="1">
    <location>
        <begin position="159"/>
        <end position="173"/>
    </location>
</feature>
<feature type="compositionally biased region" description="Basic and acidic residues" evidence="1">
    <location>
        <begin position="1"/>
        <end position="10"/>
    </location>
</feature>
<protein>
    <submittedName>
        <fullName evidence="2">Uncharacterized protein</fullName>
    </submittedName>
</protein>
<feature type="compositionally biased region" description="Acidic residues" evidence="1">
    <location>
        <begin position="11"/>
        <end position="20"/>
    </location>
</feature>
<proteinExistence type="predicted"/>
<name>A0AAD4Z6T3_PRUDU</name>